<reference evidence="6 7" key="1">
    <citation type="submission" date="2019-08" db="EMBL/GenBank/DDBJ databases">
        <title>Deep-cultivation of Planctomycetes and their phenomic and genomic characterization uncovers novel biology.</title>
        <authorList>
            <person name="Wiegand S."/>
            <person name="Jogler M."/>
            <person name="Boedeker C."/>
            <person name="Pinto D."/>
            <person name="Vollmers J."/>
            <person name="Rivas-Marin E."/>
            <person name="Kohn T."/>
            <person name="Peeters S.H."/>
            <person name="Heuer A."/>
            <person name="Rast P."/>
            <person name="Oberbeckmann S."/>
            <person name="Bunk B."/>
            <person name="Jeske O."/>
            <person name="Meyerdierks A."/>
            <person name="Storesund J.E."/>
            <person name="Kallscheuer N."/>
            <person name="Luecker S."/>
            <person name="Lage O.M."/>
            <person name="Pohl T."/>
            <person name="Merkel B.J."/>
            <person name="Hornburger P."/>
            <person name="Mueller R.-W."/>
            <person name="Bruemmer F."/>
            <person name="Labrenz M."/>
            <person name="Spormann A.M."/>
            <person name="Op den Camp H."/>
            <person name="Overmann J."/>
            <person name="Amann R."/>
            <person name="Jetten M.S.M."/>
            <person name="Mascher T."/>
            <person name="Medema M.H."/>
            <person name="Devos D.P."/>
            <person name="Kaster A.-K."/>
            <person name="Ovreas L."/>
            <person name="Rohde M."/>
            <person name="Galperin M.Y."/>
            <person name="Jogler C."/>
        </authorList>
    </citation>
    <scope>NUCLEOTIDE SEQUENCE [LARGE SCALE GENOMIC DNA]</scope>
    <source>
        <strain evidence="6 7">FC18</strain>
    </source>
</reference>
<keyword evidence="7" id="KW-1185">Reference proteome</keyword>
<accession>A0A5B9P7N2</accession>
<evidence type="ECO:0000256" key="4">
    <source>
        <dbReference type="ARBA" id="ARBA00023136"/>
    </source>
</evidence>
<dbReference type="Pfam" id="PF02535">
    <property type="entry name" value="Zip"/>
    <property type="match status" value="1"/>
</dbReference>
<evidence type="ECO:0000256" key="3">
    <source>
        <dbReference type="ARBA" id="ARBA00022989"/>
    </source>
</evidence>
<feature type="transmembrane region" description="Helical" evidence="5">
    <location>
        <begin position="6"/>
        <end position="23"/>
    </location>
</feature>
<feature type="transmembrane region" description="Helical" evidence="5">
    <location>
        <begin position="255"/>
        <end position="272"/>
    </location>
</feature>
<evidence type="ECO:0000313" key="7">
    <source>
        <dbReference type="Proteomes" id="UP000322214"/>
    </source>
</evidence>
<feature type="transmembrane region" description="Helical" evidence="5">
    <location>
        <begin position="154"/>
        <end position="171"/>
    </location>
</feature>
<feature type="transmembrane region" description="Helical" evidence="5">
    <location>
        <begin position="63"/>
        <end position="81"/>
    </location>
</feature>
<keyword evidence="2 5" id="KW-0812">Transmembrane</keyword>
<dbReference type="Proteomes" id="UP000322214">
    <property type="component" value="Chromosome"/>
</dbReference>
<keyword evidence="4 5" id="KW-0472">Membrane</keyword>
<feature type="transmembrane region" description="Helical" evidence="5">
    <location>
        <begin position="191"/>
        <end position="209"/>
    </location>
</feature>
<dbReference type="OrthoDB" id="5739025at2"/>
<dbReference type="PANTHER" id="PTHR11040:SF44">
    <property type="entry name" value="PROTEIN ZNTC-RELATED"/>
    <property type="match status" value="1"/>
</dbReference>
<protein>
    <submittedName>
        <fullName evidence="6">Zinc transporter ZupT</fullName>
    </submittedName>
</protein>
<feature type="transmembrane region" description="Helical" evidence="5">
    <location>
        <begin position="35"/>
        <end position="57"/>
    </location>
</feature>
<comment type="subcellular location">
    <subcellularLocation>
        <location evidence="1">Membrane</location>
        <topology evidence="1">Multi-pass membrane protein</topology>
    </subcellularLocation>
</comment>
<dbReference type="GO" id="GO:0005385">
    <property type="term" value="F:zinc ion transmembrane transporter activity"/>
    <property type="evidence" value="ECO:0007669"/>
    <property type="project" value="TreeGrafter"/>
</dbReference>
<evidence type="ECO:0000256" key="2">
    <source>
        <dbReference type="ARBA" id="ARBA00022692"/>
    </source>
</evidence>
<evidence type="ECO:0000313" key="6">
    <source>
        <dbReference type="EMBL" id="QEG21519.1"/>
    </source>
</evidence>
<dbReference type="KEGG" id="mff:MFFC18_13750"/>
<dbReference type="RefSeq" id="WP_075083150.1">
    <property type="nucleotide sequence ID" value="NZ_CP042912.1"/>
</dbReference>
<name>A0A5B9P7N2_9BACT</name>
<dbReference type="InterPro" id="IPR003689">
    <property type="entry name" value="ZIP"/>
</dbReference>
<organism evidence="6 7">
    <name type="scientific">Mariniblastus fucicola</name>
    <dbReference type="NCBI Taxonomy" id="980251"/>
    <lineage>
        <taxon>Bacteria</taxon>
        <taxon>Pseudomonadati</taxon>
        <taxon>Planctomycetota</taxon>
        <taxon>Planctomycetia</taxon>
        <taxon>Pirellulales</taxon>
        <taxon>Pirellulaceae</taxon>
        <taxon>Mariniblastus</taxon>
    </lineage>
</organism>
<dbReference type="PANTHER" id="PTHR11040">
    <property type="entry name" value="ZINC/IRON TRANSPORTER"/>
    <property type="match status" value="1"/>
</dbReference>
<keyword evidence="3 5" id="KW-1133">Transmembrane helix</keyword>
<evidence type="ECO:0000256" key="1">
    <source>
        <dbReference type="ARBA" id="ARBA00004141"/>
    </source>
</evidence>
<gene>
    <name evidence="6" type="ORF">MFFC18_13750</name>
</gene>
<feature type="transmembrane region" description="Helical" evidence="5">
    <location>
        <begin position="221"/>
        <end position="243"/>
    </location>
</feature>
<dbReference type="GO" id="GO:0016020">
    <property type="term" value="C:membrane"/>
    <property type="evidence" value="ECO:0007669"/>
    <property type="project" value="UniProtKB-SubCell"/>
</dbReference>
<feature type="transmembrane region" description="Helical" evidence="5">
    <location>
        <begin position="127"/>
        <end position="148"/>
    </location>
</feature>
<dbReference type="EMBL" id="CP042912">
    <property type="protein sequence ID" value="QEG21519.1"/>
    <property type="molecule type" value="Genomic_DNA"/>
</dbReference>
<dbReference type="STRING" id="980251.GCA_001642875_00348"/>
<proteinExistence type="predicted"/>
<dbReference type="AlphaFoldDB" id="A0A5B9P7N2"/>
<sequence>MYQVLIVYCVLIIIVSTVGGSLPSMMKLTHRRIQLVLSLVAGVMLGVALLHLLPLAITKLGSAETALVVCLFALLFMFFMVRLFHFHQHDLAVDTEHQHKQKELCDNERDHHHVHCDHHHGEKDFSWAGLCFGLAIHTLIDGFALAAATMSEHSVWVGFGVFLAIFLHKPLDAMSITSLMHARGWTVNQQVVVSLIFSLVCPIGAALFYFGVSQFAASEIVLGYCLAFSAGIFLCISLGDLLPEVHFHAHDRMQLSTMLLLGVAIAFGIEYLPGHRHTPTDAQIDRVPVSVEAPVDSSVAVDGAD</sequence>
<evidence type="ECO:0000256" key="5">
    <source>
        <dbReference type="SAM" id="Phobius"/>
    </source>
</evidence>